<dbReference type="EMBL" id="LCKS01000008">
    <property type="protein sequence ID" value="KKU02734.1"/>
    <property type="molecule type" value="Genomic_DNA"/>
</dbReference>
<dbReference type="InterPro" id="IPR036388">
    <property type="entry name" value="WH-like_DNA-bd_sf"/>
</dbReference>
<dbReference type="GO" id="GO:0009294">
    <property type="term" value="P:DNA-mediated transformation"/>
    <property type="evidence" value="ECO:0007669"/>
    <property type="project" value="InterPro"/>
</dbReference>
<evidence type="ECO:0000256" key="1">
    <source>
        <dbReference type="ARBA" id="ARBA00006525"/>
    </source>
</evidence>
<dbReference type="Proteomes" id="UP000034264">
    <property type="component" value="Unassembled WGS sequence"/>
</dbReference>
<feature type="domain" description="Smf/DprA SLOG" evidence="2">
    <location>
        <begin position="1"/>
        <end position="169"/>
    </location>
</feature>
<proteinExistence type="inferred from homology"/>
<gene>
    <name evidence="4" type="ORF">UX05_C0008G0011</name>
</gene>
<dbReference type="InterPro" id="IPR003488">
    <property type="entry name" value="DprA"/>
</dbReference>
<feature type="domain" description="DprA winged helix" evidence="3">
    <location>
        <begin position="192"/>
        <end position="238"/>
    </location>
</feature>
<dbReference type="InterPro" id="IPR041614">
    <property type="entry name" value="DprA_WH"/>
</dbReference>
<evidence type="ECO:0000313" key="5">
    <source>
        <dbReference type="Proteomes" id="UP000034264"/>
    </source>
</evidence>
<name>A0A0G1M3H1_9BACT</name>
<dbReference type="Pfam" id="PF17782">
    <property type="entry name" value="WHD_DprA"/>
    <property type="match status" value="1"/>
</dbReference>
<sequence length="244" mass="26635">MGMVGSRRMTSYGRRVVEKIVPELVQQGWTIVSGMMYGVDQAAHEVCIECGGKTIGVLGWGIEYRKLEARDLMLEERIVESGGLLVSLWKDQMGTNWTFPARNQVVADICHELIVVEAASQSGALLTAQMMAKRKKPVWAVPGPITSSVSAGTNRLISTGKAKIYLTSNPSLESSASRFASRRGETQRGEVDPILKLIKDEGLEADEIARKLGQSISEVGSQLSLLSLSGEVEEREGKYYISLS</sequence>
<dbReference type="PANTHER" id="PTHR43022">
    <property type="entry name" value="PROTEIN SMF"/>
    <property type="match status" value="1"/>
</dbReference>
<dbReference type="Gene3D" id="1.10.10.10">
    <property type="entry name" value="Winged helix-like DNA-binding domain superfamily/Winged helix DNA-binding domain"/>
    <property type="match status" value="1"/>
</dbReference>
<comment type="caution">
    <text evidence="4">The sequence shown here is derived from an EMBL/GenBank/DDBJ whole genome shotgun (WGS) entry which is preliminary data.</text>
</comment>
<accession>A0A0G1M3H1</accession>
<comment type="similarity">
    <text evidence="1">Belongs to the DprA/Smf family.</text>
</comment>
<evidence type="ECO:0000313" key="4">
    <source>
        <dbReference type="EMBL" id="KKU02734.1"/>
    </source>
</evidence>
<dbReference type="PANTHER" id="PTHR43022:SF1">
    <property type="entry name" value="PROTEIN SMF"/>
    <property type="match status" value="1"/>
</dbReference>
<dbReference type="InterPro" id="IPR057666">
    <property type="entry name" value="DrpA_SLOG"/>
</dbReference>
<dbReference type="AlphaFoldDB" id="A0A0G1M3H1"/>
<dbReference type="SUPFAM" id="SSF102405">
    <property type="entry name" value="MCP/YpsA-like"/>
    <property type="match status" value="1"/>
</dbReference>
<dbReference type="Gene3D" id="3.40.50.450">
    <property type="match status" value="1"/>
</dbReference>
<protein>
    <submittedName>
        <fullName evidence="4">Protecting protein DprA protein</fullName>
    </submittedName>
</protein>
<reference evidence="4 5" key="1">
    <citation type="journal article" date="2015" name="Nature">
        <title>rRNA introns, odd ribosomes, and small enigmatic genomes across a large radiation of phyla.</title>
        <authorList>
            <person name="Brown C.T."/>
            <person name="Hug L.A."/>
            <person name="Thomas B.C."/>
            <person name="Sharon I."/>
            <person name="Castelle C.J."/>
            <person name="Singh A."/>
            <person name="Wilkins M.J."/>
            <person name="Williams K.H."/>
            <person name="Banfield J.F."/>
        </authorList>
    </citation>
    <scope>NUCLEOTIDE SEQUENCE [LARGE SCALE GENOMIC DNA]</scope>
</reference>
<evidence type="ECO:0000259" key="2">
    <source>
        <dbReference type="Pfam" id="PF02481"/>
    </source>
</evidence>
<dbReference type="Pfam" id="PF02481">
    <property type="entry name" value="DNA_processg_A"/>
    <property type="match status" value="1"/>
</dbReference>
<evidence type="ECO:0000259" key="3">
    <source>
        <dbReference type="Pfam" id="PF17782"/>
    </source>
</evidence>
<organism evidence="4 5">
    <name type="scientific">Candidatus Amesbacteria bacterium GW2011_GWC2_45_19</name>
    <dbReference type="NCBI Taxonomy" id="1618366"/>
    <lineage>
        <taxon>Bacteria</taxon>
        <taxon>Candidatus Amesiibacteriota</taxon>
    </lineage>
</organism>